<keyword evidence="2" id="KW-1185">Reference proteome</keyword>
<comment type="caution">
    <text evidence="1">The sequence shown here is derived from an EMBL/GenBank/DDBJ whole genome shotgun (WGS) entry which is preliminary data.</text>
</comment>
<evidence type="ECO:0000313" key="2">
    <source>
        <dbReference type="Proteomes" id="UP001462502"/>
    </source>
</evidence>
<accession>A0ABV0J0N4</accession>
<protein>
    <submittedName>
        <fullName evidence="1">Uncharacterized protein</fullName>
    </submittedName>
</protein>
<evidence type="ECO:0000313" key="1">
    <source>
        <dbReference type="EMBL" id="MEO9387096.1"/>
    </source>
</evidence>
<name>A0ABV0J0N4_9NEIS</name>
<dbReference type="EMBL" id="JBDXMI010000007">
    <property type="protein sequence ID" value="MEO9387096.1"/>
    <property type="molecule type" value="Genomic_DNA"/>
</dbReference>
<proteinExistence type="predicted"/>
<dbReference type="Proteomes" id="UP001462502">
    <property type="component" value="Unassembled WGS sequence"/>
</dbReference>
<dbReference type="RefSeq" id="WP_347938067.1">
    <property type="nucleotide sequence ID" value="NZ_JBDXMI010000007.1"/>
</dbReference>
<gene>
    <name evidence="1" type="ORF">ABI908_23665</name>
</gene>
<sequence>MQPIENNAAPKRLTMLRHLKAHLGNTLSADMLAGAVKTFRFELYSKPGSADEALPAPNGTEVIQSLDVFKITCDLYRAEGKHYDEIVTFFVAGRSWAQDGLLHDDARRRLELFCRQERNDARAYALRYAVLAALDALPG</sequence>
<reference evidence="1 2" key="1">
    <citation type="submission" date="2024-05" db="EMBL/GenBank/DDBJ databases">
        <authorList>
            <person name="De Oliveira J.P."/>
            <person name="Noriler S.A."/>
            <person name="De Oliveira A.G."/>
            <person name="Sipoli D.S."/>
        </authorList>
    </citation>
    <scope>NUCLEOTIDE SEQUENCE [LARGE SCALE GENOMIC DNA]</scope>
    <source>
        <strain evidence="1 2">LABIM192</strain>
    </source>
</reference>
<organism evidence="1 2">
    <name type="scientific">Chromobacterium phragmitis</name>
    <dbReference type="NCBI Taxonomy" id="2202141"/>
    <lineage>
        <taxon>Bacteria</taxon>
        <taxon>Pseudomonadati</taxon>
        <taxon>Pseudomonadota</taxon>
        <taxon>Betaproteobacteria</taxon>
        <taxon>Neisseriales</taxon>
        <taxon>Chromobacteriaceae</taxon>
        <taxon>Chromobacterium</taxon>
    </lineage>
</organism>